<gene>
    <name evidence="3" type="ORF">TM074_00375</name>
</gene>
<name>A0AB39J3Y4_9BACT</name>
<dbReference type="EMBL" id="CP158487">
    <property type="protein sequence ID" value="XDN89158.1"/>
    <property type="molecule type" value="Genomic_DNA"/>
</dbReference>
<organism evidence="3">
    <name type="scientific">Candidatus Nanosynbacter sp. TM7-074</name>
    <dbReference type="NCBI Taxonomy" id="3158573"/>
    <lineage>
        <taxon>Bacteria</taxon>
        <taxon>Candidatus Saccharimonadota</taxon>
        <taxon>Candidatus Saccharimonadia</taxon>
        <taxon>Candidatus Nanosynbacterales</taxon>
        <taxon>Candidatus Nanosynbacteraceae</taxon>
        <taxon>Candidatus Nanosynbacter</taxon>
    </lineage>
</organism>
<keyword evidence="2" id="KW-0812">Transmembrane</keyword>
<dbReference type="SUPFAM" id="SSF81995">
    <property type="entry name" value="beta-sandwich domain of Sec23/24"/>
    <property type="match status" value="1"/>
</dbReference>
<dbReference type="RefSeq" id="WP_369000437.1">
    <property type="nucleotide sequence ID" value="NZ_CP158487.1"/>
</dbReference>
<sequence>MDNSNNNKKQQIPPQPQLQQATPQQPQFQQAPQQPPQFQQVPQQPVMESPYQMPPKKKMSKGVLWGIIGGVIGLIIIIVGVVLAIIFLSGPSKSDYKDAASLVPQMKLSEPKDLFKDVKKSDDYEEVINKIINSVDEAHAKFVANKAFKDKDVKEAYDKYLNAWNDEMKPYLKYIAIFHKEKAYFNCRVPRANKYFEKSKDEIEQDFDSVMKNCINALDNMIKSDNDIAKKYGEDLKKHYAEMKQYYVAAAAYRQDYVRTNGQTSLSSPEVPTTPRPNYKKDIAKRLKDNLDNLQKVLEDKANK</sequence>
<keyword evidence="2" id="KW-1133">Transmembrane helix</keyword>
<accession>A0AB39J3Y4</accession>
<feature type="compositionally biased region" description="Low complexity" evidence="1">
    <location>
        <begin position="17"/>
        <end position="45"/>
    </location>
</feature>
<feature type="transmembrane region" description="Helical" evidence="2">
    <location>
        <begin position="63"/>
        <end position="88"/>
    </location>
</feature>
<dbReference type="AlphaFoldDB" id="A0AB39J3Y4"/>
<evidence type="ECO:0000313" key="3">
    <source>
        <dbReference type="EMBL" id="XDN89158.1"/>
    </source>
</evidence>
<keyword evidence="2" id="KW-0472">Membrane</keyword>
<protein>
    <submittedName>
        <fullName evidence="3">Uncharacterized protein</fullName>
    </submittedName>
</protein>
<proteinExistence type="predicted"/>
<evidence type="ECO:0000256" key="1">
    <source>
        <dbReference type="SAM" id="MobiDB-lite"/>
    </source>
</evidence>
<feature type="region of interest" description="Disordered" evidence="1">
    <location>
        <begin position="1"/>
        <end position="55"/>
    </location>
</feature>
<evidence type="ECO:0000256" key="2">
    <source>
        <dbReference type="SAM" id="Phobius"/>
    </source>
</evidence>
<reference evidence="3" key="1">
    <citation type="submission" date="2024-06" db="EMBL/GenBank/DDBJ databases">
        <authorList>
            <person name="Atkinson C."/>
            <person name="McLean J."/>
            <person name="Gallagher L."/>
            <person name="Bor B."/>
            <person name="Mougous J."/>
        </authorList>
    </citation>
    <scope>NUCLEOTIDE SEQUENCE</scope>
    <source>
        <strain evidence="3">TM7-074</strain>
    </source>
</reference>